<dbReference type="InterPro" id="IPR036638">
    <property type="entry name" value="HLH_DNA-bd_sf"/>
</dbReference>
<evidence type="ECO:0000313" key="2">
    <source>
        <dbReference type="Proteomes" id="UP000799092"/>
    </source>
</evidence>
<keyword evidence="2" id="KW-1185">Reference proteome</keyword>
<dbReference type="RefSeq" id="WP_153735429.1">
    <property type="nucleotide sequence ID" value="NZ_WJNG01000002.1"/>
</dbReference>
<dbReference type="InterPro" id="IPR018540">
    <property type="entry name" value="Spo0E-like"/>
</dbReference>
<dbReference type="OrthoDB" id="2973540at2"/>
<dbReference type="Gene3D" id="4.10.280.10">
    <property type="entry name" value="Helix-loop-helix DNA-binding domain"/>
    <property type="match status" value="1"/>
</dbReference>
<comment type="caution">
    <text evidence="1">The sequence shown here is derived from an EMBL/GenBank/DDBJ whole genome shotgun (WGS) entry which is preliminary data.</text>
</comment>
<name>A0A6A8DG21_9BACI</name>
<reference evidence="1" key="1">
    <citation type="submission" date="2019-11" db="EMBL/GenBank/DDBJ databases">
        <authorList>
            <person name="Li J."/>
        </authorList>
    </citation>
    <scope>NUCLEOTIDE SEQUENCE</scope>
    <source>
        <strain evidence="1">B6B</strain>
    </source>
</reference>
<dbReference type="SUPFAM" id="SSF140500">
    <property type="entry name" value="BAS1536-like"/>
    <property type="match status" value="1"/>
</dbReference>
<sequence length="49" mass="6089">MNIKTELEEQIEYLRLRLYEVFQSNTNKEDILEISQRLDELLNNYEKLR</sequence>
<dbReference type="EMBL" id="WJNG01000002">
    <property type="protein sequence ID" value="MRH41807.1"/>
    <property type="molecule type" value="Genomic_DNA"/>
</dbReference>
<dbReference type="GO" id="GO:0043937">
    <property type="term" value="P:regulation of sporulation"/>
    <property type="evidence" value="ECO:0007669"/>
    <property type="project" value="InterPro"/>
</dbReference>
<proteinExistence type="predicted"/>
<dbReference type="Proteomes" id="UP000799092">
    <property type="component" value="Unassembled WGS sequence"/>
</dbReference>
<organism evidence="1 2">
    <name type="scientific">Aquibacillus halophilus</name>
    <dbReference type="NCBI Taxonomy" id="930132"/>
    <lineage>
        <taxon>Bacteria</taxon>
        <taxon>Bacillati</taxon>
        <taxon>Bacillota</taxon>
        <taxon>Bacilli</taxon>
        <taxon>Bacillales</taxon>
        <taxon>Bacillaceae</taxon>
        <taxon>Aquibacillus</taxon>
    </lineage>
</organism>
<evidence type="ECO:0000313" key="1">
    <source>
        <dbReference type="EMBL" id="MRH41807.1"/>
    </source>
</evidence>
<dbReference type="AlphaFoldDB" id="A0A6A8DG21"/>
<dbReference type="GO" id="GO:0046983">
    <property type="term" value="F:protein dimerization activity"/>
    <property type="evidence" value="ECO:0007669"/>
    <property type="project" value="InterPro"/>
</dbReference>
<dbReference type="Pfam" id="PF09388">
    <property type="entry name" value="SpoOE-like"/>
    <property type="match status" value="1"/>
</dbReference>
<gene>
    <name evidence="1" type="ORF">GH741_03865</name>
</gene>
<accession>A0A6A8DG21</accession>
<protein>
    <submittedName>
        <fullName evidence="1">Spo0E family sporulation regulatory protein-aspartic acid phosphatase</fullName>
    </submittedName>
</protein>
<dbReference type="InterPro" id="IPR037208">
    <property type="entry name" value="Spo0E-like_sf"/>
</dbReference>